<dbReference type="Gene3D" id="2.40.70.10">
    <property type="entry name" value="Acid Proteases"/>
    <property type="match status" value="1"/>
</dbReference>
<organism evidence="3 4">
    <name type="scientific">Acer negundo</name>
    <name type="common">Box elder</name>
    <dbReference type="NCBI Taxonomy" id="4023"/>
    <lineage>
        <taxon>Eukaryota</taxon>
        <taxon>Viridiplantae</taxon>
        <taxon>Streptophyta</taxon>
        <taxon>Embryophyta</taxon>
        <taxon>Tracheophyta</taxon>
        <taxon>Spermatophyta</taxon>
        <taxon>Magnoliopsida</taxon>
        <taxon>eudicotyledons</taxon>
        <taxon>Gunneridae</taxon>
        <taxon>Pentapetalae</taxon>
        <taxon>rosids</taxon>
        <taxon>malvids</taxon>
        <taxon>Sapindales</taxon>
        <taxon>Sapindaceae</taxon>
        <taxon>Hippocastanoideae</taxon>
        <taxon>Acereae</taxon>
        <taxon>Acer</taxon>
    </lineage>
</organism>
<keyword evidence="4" id="KW-1185">Reference proteome</keyword>
<dbReference type="Proteomes" id="UP001064489">
    <property type="component" value="Chromosome 6"/>
</dbReference>
<reference evidence="3" key="2">
    <citation type="submission" date="2023-02" db="EMBL/GenBank/DDBJ databases">
        <authorList>
            <person name="Swenson N.G."/>
            <person name="Wegrzyn J.L."/>
            <person name="Mcevoy S.L."/>
        </authorList>
    </citation>
    <scope>NUCLEOTIDE SEQUENCE</scope>
    <source>
        <strain evidence="3">91603</strain>
        <tissue evidence="3">Leaf</tissue>
    </source>
</reference>
<dbReference type="GO" id="GO:0004190">
    <property type="term" value="F:aspartic-type endopeptidase activity"/>
    <property type="evidence" value="ECO:0007669"/>
    <property type="project" value="InterPro"/>
</dbReference>
<dbReference type="GO" id="GO:0006508">
    <property type="term" value="P:proteolysis"/>
    <property type="evidence" value="ECO:0007669"/>
    <property type="project" value="InterPro"/>
</dbReference>
<gene>
    <name evidence="3" type="ORF">LWI28_005867</name>
</gene>
<reference evidence="3" key="1">
    <citation type="journal article" date="2022" name="Plant J.">
        <title>Strategies of tolerance reflected in two North American maple genomes.</title>
        <authorList>
            <person name="McEvoy S.L."/>
            <person name="Sezen U.U."/>
            <person name="Trouern-Trend A."/>
            <person name="McMahon S.M."/>
            <person name="Schaberg P.G."/>
            <person name="Yang J."/>
            <person name="Wegrzyn J.L."/>
            <person name="Swenson N.G."/>
        </authorList>
    </citation>
    <scope>NUCLEOTIDE SEQUENCE</scope>
    <source>
        <strain evidence="3">91603</strain>
    </source>
</reference>
<feature type="domain" description="Peptidase A1" evidence="2">
    <location>
        <begin position="1"/>
        <end position="98"/>
    </location>
</feature>
<dbReference type="InterPro" id="IPR001461">
    <property type="entry name" value="Aspartic_peptidase_A1"/>
</dbReference>
<dbReference type="InterPro" id="IPR033121">
    <property type="entry name" value="PEPTIDASE_A1"/>
</dbReference>
<comment type="similarity">
    <text evidence="1">Belongs to the peptidase A1 family.</text>
</comment>
<dbReference type="PANTHER" id="PTHR13683:SF750">
    <property type="entry name" value="ASPARTYL PROTEASE AED1"/>
    <property type="match status" value="1"/>
</dbReference>
<protein>
    <recommendedName>
        <fullName evidence="2">Peptidase A1 domain-containing protein</fullName>
    </recommendedName>
</protein>
<proteinExistence type="inferred from homology"/>
<dbReference type="AlphaFoldDB" id="A0AAD5P042"/>
<sequence length="113" mass="12536">MSHYHYKMAAPVKFLDTCYDLSSHKTVEIPKVSFVFKGGVELELDVKATVIPVTDSDHVVCFAFAPNSVNAAGAILRNIMQRTVQVVYDVEGRKVGVWSCCLYPVRMNLISPA</sequence>
<evidence type="ECO:0000256" key="1">
    <source>
        <dbReference type="ARBA" id="ARBA00007447"/>
    </source>
</evidence>
<dbReference type="InterPro" id="IPR021109">
    <property type="entry name" value="Peptidase_aspartic_dom_sf"/>
</dbReference>
<dbReference type="InterPro" id="IPR032799">
    <property type="entry name" value="TAXi_C"/>
</dbReference>
<dbReference type="EMBL" id="JAJSOW010000004">
    <property type="protein sequence ID" value="KAI9191251.1"/>
    <property type="molecule type" value="Genomic_DNA"/>
</dbReference>
<dbReference type="PANTHER" id="PTHR13683">
    <property type="entry name" value="ASPARTYL PROTEASES"/>
    <property type="match status" value="1"/>
</dbReference>
<evidence type="ECO:0000313" key="4">
    <source>
        <dbReference type="Proteomes" id="UP001064489"/>
    </source>
</evidence>
<evidence type="ECO:0000313" key="3">
    <source>
        <dbReference type="EMBL" id="KAI9191251.1"/>
    </source>
</evidence>
<dbReference type="PROSITE" id="PS51767">
    <property type="entry name" value="PEPTIDASE_A1"/>
    <property type="match status" value="1"/>
</dbReference>
<comment type="caution">
    <text evidence="3">The sequence shown here is derived from an EMBL/GenBank/DDBJ whole genome shotgun (WGS) entry which is preliminary data.</text>
</comment>
<dbReference type="SUPFAM" id="SSF50630">
    <property type="entry name" value="Acid proteases"/>
    <property type="match status" value="1"/>
</dbReference>
<name>A0AAD5P042_ACENE</name>
<dbReference type="Pfam" id="PF14541">
    <property type="entry name" value="TAXi_C"/>
    <property type="match status" value="1"/>
</dbReference>
<accession>A0AAD5P042</accession>
<evidence type="ECO:0000259" key="2">
    <source>
        <dbReference type="PROSITE" id="PS51767"/>
    </source>
</evidence>